<dbReference type="InterPro" id="IPR029052">
    <property type="entry name" value="Metallo-depent_PP-like"/>
</dbReference>
<dbReference type="GO" id="GO:0008081">
    <property type="term" value="F:phosphoric diester hydrolase activity"/>
    <property type="evidence" value="ECO:0007669"/>
    <property type="project" value="TreeGrafter"/>
</dbReference>
<keyword evidence="4" id="KW-1133">Transmembrane helix</keyword>
<evidence type="ECO:0000256" key="2">
    <source>
        <dbReference type="ARBA" id="ARBA00023180"/>
    </source>
</evidence>
<feature type="region of interest" description="Disordered" evidence="3">
    <location>
        <begin position="1059"/>
        <end position="1104"/>
    </location>
</feature>
<feature type="compositionally biased region" description="Polar residues" evidence="3">
    <location>
        <begin position="1250"/>
        <end position="1261"/>
    </location>
</feature>
<feature type="compositionally biased region" description="Polar residues" evidence="3">
    <location>
        <begin position="1269"/>
        <end position="1280"/>
    </location>
</feature>
<dbReference type="EMBL" id="UZAI01000419">
    <property type="protein sequence ID" value="VDO52846.1"/>
    <property type="molecule type" value="Genomic_DNA"/>
</dbReference>
<feature type="compositionally biased region" description="Basic residues" evidence="3">
    <location>
        <begin position="1064"/>
        <end position="1074"/>
    </location>
</feature>
<feature type="compositionally biased region" description="Polar residues" evidence="3">
    <location>
        <begin position="1034"/>
        <end position="1045"/>
    </location>
</feature>
<evidence type="ECO:0000313" key="6">
    <source>
        <dbReference type="Proteomes" id="UP000277204"/>
    </source>
</evidence>
<keyword evidence="6" id="KW-1185">Reference proteome</keyword>
<dbReference type="Pfam" id="PF19272">
    <property type="entry name" value="ASMase_C"/>
    <property type="match status" value="1"/>
</dbReference>
<evidence type="ECO:0000256" key="3">
    <source>
        <dbReference type="SAM" id="MobiDB-lite"/>
    </source>
</evidence>
<feature type="compositionally biased region" description="Polar residues" evidence="3">
    <location>
        <begin position="1181"/>
        <end position="1194"/>
    </location>
</feature>
<evidence type="ECO:0000256" key="4">
    <source>
        <dbReference type="SAM" id="Phobius"/>
    </source>
</evidence>
<proteinExistence type="predicted"/>
<sequence>MPEFIGMLSSSLYHEVVDLVLTLCRRWTWTACGDVDVNIQAISSPDYTETKRLYRILRNKIHTLSTLFVPIDDGEGTLSQLIDQVDELIRMRRLPTDSEHTEQHTLVMLHLRIVAITIFLLVTPTRQDDDIGYFWHLSDIHCDLKYVNKSCNLPYGNYSCDSPLELALNAINATRMLFAKTPDFVIWSGDNGPHDDSLTSDQLLDGIRLISKALKQSFPVDEVYILPVLGNHDVVPANTMEITPQSRSRFDLCHKLGNDVDLWGEWINHRQKNHSSSSRPSSSSFSSENSLDFPMANFSQTCFFSHYLVYNTTSYNHSNTDKNNHNSEITHQRNLLLTSLNGLIWYQGNILAGTNDPDPLGQLNWLRKTFEWARKRKDKVLLVSHFPPGASENAPQWYQFLRPEINDQFVNILIDNADLLMTGLFAHEHVDSFRLLVSKSNVPLASLFLMPSISPLMLHGLGDFNPRIRLYRFKRSTMTLLGYSQYYFNLQHQLFNSDPLNHWQLEYDTMNTYHLIDLSANSLNLLWYNFSKEDNHYWSKYWNYELGGRSHVFKPNYLTENGLCPRAKSQCRCDHLCAMRFLIRSDLTKCLQLCKDIKYIQDNEVVGNDDDNSLQHPMFADSAVNYRNRNSTYLNHSINNQTSITNFNERSSLPYIIGVIVAFLVVLVGIVLIVNREVCNRHRVYHQRTSLLASVIGINGTNSGDVGGNGLFLNTINGALPSSSFLHGSRSVAKGNDHCTGGSCIELRTAFHPSYDDFYPEYLNKSVTSLNAVTFSNGTTTSTTNNNNHKESDRMMNQYNVENSFTALEHNDTILSPSHMISYYENPSDNSSSSSNNNNNNQSIKQKYISKRYSLPNYAYFKKYLSSHINPTGRMVYVVNQLFDRCGHTSSRVSHIHNNDTVNNNSNNIKANTTNTYISNCNDTEQYVFNKISSTDEKSYTTSERSSNSQHTQSQNIYHHHQYQKEDLHYRQNNSCLPEDYYADDEAFGDEDHSDLHHKSHVYYHSQKDQNNKANNICTDTVADRDNHQDQRELSISSQTGYHQLTNDKKFKLNQIKKQFNSHQSHRHHHHHHDDHHPHEQRQHDDDDVHCKSSTNDEDHDSLNDHLFHYDQESKLLNDNVHIGRRKYFKDHKFTFCRTKSTNPNDSFNKHHVINHSSFSSSYSSPLKSSNHIVHSQSLDLNEMNPNSTKDNTTLCSSSRKHKSKHNLNNLLTSSLTCLPNELDIHLENKMEMIQQQNFDHYRHPNQHLYQQSHSSYTSPSKYRPQFPLSPSSLITGSSKTPKHNHDRDRDHQLYPDQHILISLSLPNQTDQKLSSNLDHLNGNNDGLQHDDMNDRNHLSNNNNNNIISLKNFPSTTKHVSIVNIPKCDYVRMSS</sequence>
<name>A0A183LD98_9TREM</name>
<feature type="region of interest" description="Disordered" evidence="3">
    <location>
        <begin position="1025"/>
        <end position="1047"/>
    </location>
</feature>
<dbReference type="STRING" id="48269.A0A183LD98"/>
<dbReference type="InterPro" id="IPR045473">
    <property type="entry name" value="ASM_C"/>
</dbReference>
<dbReference type="PANTHER" id="PTHR10340">
    <property type="entry name" value="SPHINGOMYELIN PHOSPHODIESTERASE"/>
    <property type="match status" value="1"/>
</dbReference>
<dbReference type="PANTHER" id="PTHR10340:SF57">
    <property type="entry name" value="METALLOPHOS DOMAIN-CONTAINING PROTEIN"/>
    <property type="match status" value="1"/>
</dbReference>
<keyword evidence="4" id="KW-0472">Membrane</keyword>
<reference evidence="5 6" key="1">
    <citation type="submission" date="2018-11" db="EMBL/GenBank/DDBJ databases">
        <authorList>
            <consortium name="Pathogen Informatics"/>
        </authorList>
    </citation>
    <scope>NUCLEOTIDE SEQUENCE [LARGE SCALE GENOMIC DNA]</scope>
    <source>
        <strain evidence="5 6">Zambia</strain>
    </source>
</reference>
<feature type="compositionally biased region" description="Low complexity" evidence="3">
    <location>
        <begin position="828"/>
        <end position="842"/>
    </location>
</feature>
<accession>A0A183LD98</accession>
<feature type="region of interest" description="Disordered" evidence="3">
    <location>
        <begin position="820"/>
        <end position="842"/>
    </location>
</feature>
<dbReference type="Proteomes" id="UP000277204">
    <property type="component" value="Unassembled WGS sequence"/>
</dbReference>
<protein>
    <submittedName>
        <fullName evidence="5">Uncharacterized protein</fullName>
    </submittedName>
</protein>
<feature type="region of interest" description="Disordered" evidence="3">
    <location>
        <begin position="1181"/>
        <end position="1204"/>
    </location>
</feature>
<keyword evidence="2" id="KW-0325">Glycoprotein</keyword>
<feature type="region of interest" description="Disordered" evidence="3">
    <location>
        <begin position="1250"/>
        <end position="1291"/>
    </location>
</feature>
<dbReference type="SUPFAM" id="SSF56300">
    <property type="entry name" value="Metallo-dependent phosphatases"/>
    <property type="match status" value="1"/>
</dbReference>
<gene>
    <name evidence="5" type="ORF">SMRZ_LOCUS1773</name>
</gene>
<evidence type="ECO:0000256" key="1">
    <source>
        <dbReference type="ARBA" id="ARBA00022801"/>
    </source>
</evidence>
<evidence type="ECO:0000313" key="5">
    <source>
        <dbReference type="EMBL" id="VDO52846.1"/>
    </source>
</evidence>
<feature type="compositionally biased region" description="Basic and acidic residues" evidence="3">
    <location>
        <begin position="1075"/>
        <end position="1104"/>
    </location>
</feature>
<feature type="transmembrane region" description="Helical" evidence="4">
    <location>
        <begin position="653"/>
        <end position="674"/>
    </location>
</feature>
<keyword evidence="1" id="KW-0378">Hydrolase</keyword>
<dbReference type="GO" id="GO:0005615">
    <property type="term" value="C:extracellular space"/>
    <property type="evidence" value="ECO:0007669"/>
    <property type="project" value="TreeGrafter"/>
</dbReference>
<organism evidence="5 6">
    <name type="scientific">Schistosoma margrebowiei</name>
    <dbReference type="NCBI Taxonomy" id="48269"/>
    <lineage>
        <taxon>Eukaryota</taxon>
        <taxon>Metazoa</taxon>
        <taxon>Spiralia</taxon>
        <taxon>Lophotrochozoa</taxon>
        <taxon>Platyhelminthes</taxon>
        <taxon>Trematoda</taxon>
        <taxon>Digenea</taxon>
        <taxon>Strigeidida</taxon>
        <taxon>Schistosomatoidea</taxon>
        <taxon>Schistosomatidae</taxon>
        <taxon>Schistosoma</taxon>
    </lineage>
</organism>
<keyword evidence="4" id="KW-0812">Transmembrane</keyword>